<accession>A0A3D8T8G9</accession>
<feature type="compositionally biased region" description="Pro residues" evidence="1">
    <location>
        <begin position="1"/>
        <end position="36"/>
    </location>
</feature>
<evidence type="ECO:0000256" key="1">
    <source>
        <dbReference type="SAM" id="MobiDB-lite"/>
    </source>
</evidence>
<reference evidence="2 3" key="1">
    <citation type="journal article" date="2018" name="IMA Fungus">
        <title>IMA Genome-F 9: Draft genome sequence of Annulohypoxylon stygium, Aspergillus mulundensis, Berkeleyomyces basicola (syn. Thielaviopsis basicola), Ceratocystis smalleyi, two Cercospora beticola strains, Coleophoma cylindrospora, Fusarium fracticaudum, Phialophora cf. hyalina, and Morchella septimelata.</title>
        <authorList>
            <person name="Wingfield B.D."/>
            <person name="Bills G.F."/>
            <person name="Dong Y."/>
            <person name="Huang W."/>
            <person name="Nel W.J."/>
            <person name="Swalarsk-Parry B.S."/>
            <person name="Vaghefi N."/>
            <person name="Wilken P.M."/>
            <person name="An Z."/>
            <person name="de Beer Z.W."/>
            <person name="De Vos L."/>
            <person name="Chen L."/>
            <person name="Duong T.A."/>
            <person name="Gao Y."/>
            <person name="Hammerbacher A."/>
            <person name="Kikkert J.R."/>
            <person name="Li Y."/>
            <person name="Li H."/>
            <person name="Li K."/>
            <person name="Li Q."/>
            <person name="Liu X."/>
            <person name="Ma X."/>
            <person name="Naidoo K."/>
            <person name="Pethybridge S.J."/>
            <person name="Sun J."/>
            <person name="Steenkamp E.T."/>
            <person name="van der Nest M.A."/>
            <person name="van Wyk S."/>
            <person name="Wingfield M.J."/>
            <person name="Xiong C."/>
            <person name="Yue Q."/>
            <person name="Zhang X."/>
        </authorList>
    </citation>
    <scope>NUCLEOTIDE SEQUENCE [LARGE SCALE GENOMIC DNA]</scope>
    <source>
        <strain evidence="2 3">BP5796</strain>
    </source>
</reference>
<gene>
    <name evidence="2" type="ORF">BP5796_00613</name>
</gene>
<dbReference type="OrthoDB" id="3440029at2759"/>
<comment type="caution">
    <text evidence="2">The sequence shown here is derived from an EMBL/GenBank/DDBJ whole genome shotgun (WGS) entry which is preliminary data.</text>
</comment>
<name>A0A3D8T8G9_9HELO</name>
<protein>
    <submittedName>
        <fullName evidence="2">Uncharacterized protein</fullName>
    </submittedName>
</protein>
<dbReference type="AlphaFoldDB" id="A0A3D8T8G9"/>
<evidence type="ECO:0000313" key="2">
    <source>
        <dbReference type="EMBL" id="RDW94850.1"/>
    </source>
</evidence>
<evidence type="ECO:0000313" key="3">
    <source>
        <dbReference type="Proteomes" id="UP000256328"/>
    </source>
</evidence>
<keyword evidence="3" id="KW-1185">Reference proteome</keyword>
<feature type="region of interest" description="Disordered" evidence="1">
    <location>
        <begin position="1"/>
        <end position="37"/>
    </location>
</feature>
<feature type="region of interest" description="Disordered" evidence="1">
    <location>
        <begin position="198"/>
        <end position="299"/>
    </location>
</feature>
<dbReference type="Proteomes" id="UP000256328">
    <property type="component" value="Unassembled WGS sequence"/>
</dbReference>
<sequence>MASTRGPPPPPVRPNDPRGAPPPGPRPGPPPPPPVLPMIQSSIIISDITPRRPLTADDCRKKLTTYAAFLIRKQATSNANSGTWAKAEIIPEVVAEEEIVKLIKNLNEKGPSAAEKMGKLFPFQQGQVTKILDHQRSIDKDPNFQWSLAQLNREERRLKDPKKKETTAILVYLKRTPNRDIDPIALHRAIERHFQPINEALHNGPPPPTEPPLPPLPLHIPPKRRRGRGRSSHSDSSSDGSSSYDSDDSRTTFSTQPSTVSSGSHYRRRRSHVRSHSRHRTYRQHYLPNRASRNHSPEEEIVQVEIAPEPSRPAPTLSPIVAAAYQAGKMDSDAERLGVSYRYRHSPPGERAVVHQRFPDSYDDDYVPPRAPYGRRPSRDYVRVHDLIPDELMRRRQQDQEDRLRRYVEVNDRRPRIVRYDFEPYHEPPSPFQPLHPEYPIRGRRYSSSNDSYSYP</sequence>
<feature type="compositionally biased region" description="Pro residues" evidence="1">
    <location>
        <begin position="204"/>
        <end position="220"/>
    </location>
</feature>
<feature type="region of interest" description="Disordered" evidence="1">
    <location>
        <begin position="421"/>
        <end position="456"/>
    </location>
</feature>
<feature type="compositionally biased region" description="Low complexity" evidence="1">
    <location>
        <begin position="234"/>
        <end position="244"/>
    </location>
</feature>
<feature type="compositionally biased region" description="Polar residues" evidence="1">
    <location>
        <begin position="251"/>
        <end position="260"/>
    </location>
</feature>
<feature type="compositionally biased region" description="Basic residues" evidence="1">
    <location>
        <begin position="265"/>
        <end position="283"/>
    </location>
</feature>
<proteinExistence type="predicted"/>
<feature type="compositionally biased region" description="Basic residues" evidence="1">
    <location>
        <begin position="221"/>
        <end position="231"/>
    </location>
</feature>
<feature type="compositionally biased region" description="Low complexity" evidence="1">
    <location>
        <begin position="446"/>
        <end position="456"/>
    </location>
</feature>
<dbReference type="EMBL" id="PDLN01000001">
    <property type="protein sequence ID" value="RDW94850.1"/>
    <property type="molecule type" value="Genomic_DNA"/>
</dbReference>
<organism evidence="2 3">
    <name type="scientific">Coleophoma crateriformis</name>
    <dbReference type="NCBI Taxonomy" id="565419"/>
    <lineage>
        <taxon>Eukaryota</taxon>
        <taxon>Fungi</taxon>
        <taxon>Dikarya</taxon>
        <taxon>Ascomycota</taxon>
        <taxon>Pezizomycotina</taxon>
        <taxon>Leotiomycetes</taxon>
        <taxon>Helotiales</taxon>
        <taxon>Dermateaceae</taxon>
        <taxon>Coleophoma</taxon>
    </lineage>
</organism>